<dbReference type="CDD" id="cd06170">
    <property type="entry name" value="LuxR_C_like"/>
    <property type="match status" value="1"/>
</dbReference>
<evidence type="ECO:0000259" key="4">
    <source>
        <dbReference type="PROSITE" id="PS50110"/>
    </source>
</evidence>
<dbReference type="PANTHER" id="PTHR45566:SF1">
    <property type="entry name" value="HTH-TYPE TRANSCRIPTIONAL REGULATOR YHJB-RELATED"/>
    <property type="match status" value="1"/>
</dbReference>
<dbReference type="AlphaFoldDB" id="A0A501X4F5"/>
<evidence type="ECO:0000259" key="3">
    <source>
        <dbReference type="PROSITE" id="PS50043"/>
    </source>
</evidence>
<comment type="caution">
    <text evidence="5">The sequence shown here is derived from an EMBL/GenBank/DDBJ whole genome shotgun (WGS) entry which is preliminary data.</text>
</comment>
<evidence type="ECO:0000313" key="6">
    <source>
        <dbReference type="Proteomes" id="UP000315901"/>
    </source>
</evidence>
<dbReference type="InterPro" id="IPR000792">
    <property type="entry name" value="Tscrpt_reg_LuxR_C"/>
</dbReference>
<organism evidence="5 6">
    <name type="scientific">Maribrevibacterium harenarium</name>
    <dbReference type="NCBI Taxonomy" id="2589817"/>
    <lineage>
        <taxon>Bacteria</taxon>
        <taxon>Pseudomonadati</taxon>
        <taxon>Pseudomonadota</taxon>
        <taxon>Gammaproteobacteria</taxon>
        <taxon>Oceanospirillales</taxon>
        <taxon>Oceanospirillaceae</taxon>
        <taxon>Maribrevibacterium</taxon>
    </lineage>
</organism>
<dbReference type="InterPro" id="IPR036388">
    <property type="entry name" value="WH-like_DNA-bd_sf"/>
</dbReference>
<dbReference type="InterPro" id="IPR051015">
    <property type="entry name" value="EvgA-like"/>
</dbReference>
<sequence length="207" mass="23305">MNTYNGNWLVVDDHAMFADALAITLSMLRPGLNVDIAITATDVIARLGHQEYELVILDLQIPETSCTDLFQHLTQAGAEKIMICSAIFQPQQADALRKLGVRGYITKESEAMDILSFADRILHGEDWVCTPRYAKQLAQFEQQKLLLTERQYSILELLEKGATTKQVADTLCLSENTIKTHIRMMYEKLGASSRTDCLLKAKELNLL</sequence>
<reference evidence="5 6" key="1">
    <citation type="submission" date="2019-06" db="EMBL/GenBank/DDBJ databases">
        <title>A novel bacterium of genus Marinomonas, isolated from coastal sand.</title>
        <authorList>
            <person name="Huang H."/>
            <person name="Mo K."/>
            <person name="Hu Y."/>
        </authorList>
    </citation>
    <scope>NUCLEOTIDE SEQUENCE [LARGE SCALE GENOMIC DNA]</scope>
    <source>
        <strain evidence="5 6">HB171799</strain>
    </source>
</reference>
<name>A0A501X4F5_9GAMM</name>
<dbReference type="PROSITE" id="PS50043">
    <property type="entry name" value="HTH_LUXR_2"/>
    <property type="match status" value="1"/>
</dbReference>
<dbReference type="InterPro" id="IPR011006">
    <property type="entry name" value="CheY-like_superfamily"/>
</dbReference>
<dbReference type="OrthoDB" id="9796655at2"/>
<dbReference type="SUPFAM" id="SSF46894">
    <property type="entry name" value="C-terminal effector domain of the bipartite response regulators"/>
    <property type="match status" value="1"/>
</dbReference>
<dbReference type="InterPro" id="IPR001789">
    <property type="entry name" value="Sig_transdc_resp-reg_receiver"/>
</dbReference>
<dbReference type="PRINTS" id="PR00038">
    <property type="entry name" value="HTHLUXR"/>
</dbReference>
<dbReference type="Pfam" id="PF00072">
    <property type="entry name" value="Response_reg"/>
    <property type="match status" value="1"/>
</dbReference>
<accession>A0A501X4F5</accession>
<keyword evidence="1" id="KW-0238">DNA-binding</keyword>
<dbReference type="EMBL" id="VFRR01000002">
    <property type="protein sequence ID" value="TPE55331.1"/>
    <property type="molecule type" value="Genomic_DNA"/>
</dbReference>
<dbReference type="RefSeq" id="WP_140586994.1">
    <property type="nucleotide sequence ID" value="NZ_VFRR01000002.1"/>
</dbReference>
<dbReference type="PROSITE" id="PS50110">
    <property type="entry name" value="RESPONSE_REGULATORY"/>
    <property type="match status" value="1"/>
</dbReference>
<dbReference type="GO" id="GO:0000160">
    <property type="term" value="P:phosphorelay signal transduction system"/>
    <property type="evidence" value="ECO:0007669"/>
    <property type="project" value="InterPro"/>
</dbReference>
<keyword evidence="2" id="KW-0597">Phosphoprotein</keyword>
<evidence type="ECO:0000256" key="2">
    <source>
        <dbReference type="PROSITE-ProRule" id="PRU00169"/>
    </source>
</evidence>
<dbReference type="InterPro" id="IPR016032">
    <property type="entry name" value="Sig_transdc_resp-reg_C-effctor"/>
</dbReference>
<dbReference type="SUPFAM" id="SSF52172">
    <property type="entry name" value="CheY-like"/>
    <property type="match status" value="1"/>
</dbReference>
<keyword evidence="6" id="KW-1185">Reference proteome</keyword>
<feature type="domain" description="Response regulatory" evidence="4">
    <location>
        <begin position="7"/>
        <end position="122"/>
    </location>
</feature>
<dbReference type="GO" id="GO:0006355">
    <property type="term" value="P:regulation of DNA-templated transcription"/>
    <property type="evidence" value="ECO:0007669"/>
    <property type="project" value="InterPro"/>
</dbReference>
<evidence type="ECO:0000256" key="1">
    <source>
        <dbReference type="ARBA" id="ARBA00023125"/>
    </source>
</evidence>
<dbReference type="Pfam" id="PF00196">
    <property type="entry name" value="GerE"/>
    <property type="match status" value="1"/>
</dbReference>
<dbReference type="SMART" id="SM00421">
    <property type="entry name" value="HTH_LUXR"/>
    <property type="match status" value="1"/>
</dbReference>
<gene>
    <name evidence="5" type="ORF">FJM67_01950</name>
</gene>
<evidence type="ECO:0000313" key="5">
    <source>
        <dbReference type="EMBL" id="TPE55331.1"/>
    </source>
</evidence>
<dbReference type="Gene3D" id="3.40.50.2300">
    <property type="match status" value="1"/>
</dbReference>
<dbReference type="GO" id="GO:0003677">
    <property type="term" value="F:DNA binding"/>
    <property type="evidence" value="ECO:0007669"/>
    <property type="project" value="UniProtKB-KW"/>
</dbReference>
<dbReference type="Proteomes" id="UP000315901">
    <property type="component" value="Unassembled WGS sequence"/>
</dbReference>
<dbReference type="Gene3D" id="1.10.10.10">
    <property type="entry name" value="Winged helix-like DNA-binding domain superfamily/Winged helix DNA-binding domain"/>
    <property type="match status" value="1"/>
</dbReference>
<feature type="domain" description="HTH luxR-type" evidence="3">
    <location>
        <begin position="141"/>
        <end position="205"/>
    </location>
</feature>
<dbReference type="SMART" id="SM00448">
    <property type="entry name" value="REC"/>
    <property type="match status" value="1"/>
</dbReference>
<proteinExistence type="predicted"/>
<feature type="modified residue" description="4-aspartylphosphate" evidence="2">
    <location>
        <position position="58"/>
    </location>
</feature>
<protein>
    <submittedName>
        <fullName evidence="5">Response regulator transcription factor</fullName>
    </submittedName>
</protein>
<dbReference type="PANTHER" id="PTHR45566">
    <property type="entry name" value="HTH-TYPE TRANSCRIPTIONAL REGULATOR YHJB-RELATED"/>
    <property type="match status" value="1"/>
</dbReference>